<dbReference type="SUPFAM" id="SSF46689">
    <property type="entry name" value="Homeodomain-like"/>
    <property type="match status" value="1"/>
</dbReference>
<proteinExistence type="predicted"/>
<protein>
    <submittedName>
        <fullName evidence="6">Transcriptional regulator, TetR family</fullName>
    </submittedName>
</protein>
<dbReference type="SUPFAM" id="SSF48498">
    <property type="entry name" value="Tetracyclin repressor-like, C-terminal domain"/>
    <property type="match status" value="1"/>
</dbReference>
<evidence type="ECO:0000313" key="7">
    <source>
        <dbReference type="Proteomes" id="UP000199213"/>
    </source>
</evidence>
<dbReference type="PROSITE" id="PS50977">
    <property type="entry name" value="HTH_TETR_2"/>
    <property type="match status" value="1"/>
</dbReference>
<dbReference type="Gene3D" id="1.10.357.10">
    <property type="entry name" value="Tetracycline Repressor, domain 2"/>
    <property type="match status" value="1"/>
</dbReference>
<dbReference type="PANTHER" id="PTHR47506:SF1">
    <property type="entry name" value="HTH-TYPE TRANSCRIPTIONAL REGULATOR YJDC"/>
    <property type="match status" value="1"/>
</dbReference>
<dbReference type="InterPro" id="IPR009057">
    <property type="entry name" value="Homeodomain-like_sf"/>
</dbReference>
<evidence type="ECO:0000256" key="1">
    <source>
        <dbReference type="ARBA" id="ARBA00023015"/>
    </source>
</evidence>
<evidence type="ECO:0000256" key="3">
    <source>
        <dbReference type="ARBA" id="ARBA00023163"/>
    </source>
</evidence>
<feature type="domain" description="HTH tetR-type" evidence="5">
    <location>
        <begin position="13"/>
        <end position="73"/>
    </location>
</feature>
<dbReference type="InterPro" id="IPR036271">
    <property type="entry name" value="Tet_transcr_reg_TetR-rel_C_sf"/>
</dbReference>
<dbReference type="InterPro" id="IPR001647">
    <property type="entry name" value="HTH_TetR"/>
</dbReference>
<keyword evidence="3" id="KW-0804">Transcription</keyword>
<evidence type="ECO:0000313" key="6">
    <source>
        <dbReference type="EMBL" id="SDK36204.1"/>
    </source>
</evidence>
<evidence type="ECO:0000256" key="2">
    <source>
        <dbReference type="ARBA" id="ARBA00023125"/>
    </source>
</evidence>
<feature type="DNA-binding region" description="H-T-H motif" evidence="4">
    <location>
        <begin position="36"/>
        <end position="55"/>
    </location>
</feature>
<dbReference type="PRINTS" id="PR00455">
    <property type="entry name" value="HTHTETR"/>
</dbReference>
<keyword evidence="7" id="KW-1185">Reference proteome</keyword>
<keyword evidence="1" id="KW-0805">Transcription regulation</keyword>
<reference evidence="7" key="1">
    <citation type="submission" date="2016-10" db="EMBL/GenBank/DDBJ databases">
        <authorList>
            <person name="Varghese N."/>
            <person name="Submissions S."/>
        </authorList>
    </citation>
    <scope>NUCLEOTIDE SEQUENCE [LARGE SCALE GENOMIC DNA]</scope>
    <source>
        <strain evidence="7">DSM 45460</strain>
    </source>
</reference>
<dbReference type="PANTHER" id="PTHR47506">
    <property type="entry name" value="TRANSCRIPTIONAL REGULATORY PROTEIN"/>
    <property type="match status" value="1"/>
</dbReference>
<dbReference type="EMBL" id="FNFM01000007">
    <property type="protein sequence ID" value="SDK36204.1"/>
    <property type="molecule type" value="Genomic_DNA"/>
</dbReference>
<dbReference type="AlphaFoldDB" id="A0A1G9BAV3"/>
<evidence type="ECO:0000256" key="4">
    <source>
        <dbReference type="PROSITE-ProRule" id="PRU00335"/>
    </source>
</evidence>
<evidence type="ECO:0000259" key="5">
    <source>
        <dbReference type="PROSITE" id="PS50977"/>
    </source>
</evidence>
<dbReference type="RefSeq" id="WP_425426924.1">
    <property type="nucleotide sequence ID" value="NZ_FNFM01000007.1"/>
</dbReference>
<dbReference type="Pfam" id="PF00440">
    <property type="entry name" value="TetR_N"/>
    <property type="match status" value="1"/>
</dbReference>
<dbReference type="GO" id="GO:0003677">
    <property type="term" value="F:DNA binding"/>
    <property type="evidence" value="ECO:0007669"/>
    <property type="project" value="UniProtKB-UniRule"/>
</dbReference>
<organism evidence="6 7">
    <name type="scientific">Actinopolyspora mzabensis</name>
    <dbReference type="NCBI Taxonomy" id="995066"/>
    <lineage>
        <taxon>Bacteria</taxon>
        <taxon>Bacillati</taxon>
        <taxon>Actinomycetota</taxon>
        <taxon>Actinomycetes</taxon>
        <taxon>Actinopolysporales</taxon>
        <taxon>Actinopolysporaceae</taxon>
        <taxon>Actinopolyspora</taxon>
    </lineage>
</organism>
<gene>
    <name evidence="6" type="ORF">SAMN04487820_10726</name>
</gene>
<name>A0A1G9BAV3_ACTMZ</name>
<keyword evidence="2 4" id="KW-0238">DNA-binding</keyword>
<dbReference type="Proteomes" id="UP000199213">
    <property type="component" value="Unassembled WGS sequence"/>
</dbReference>
<accession>A0A1G9BAV3</accession>
<sequence length="208" mass="22254">MMSTGTHSEQSLTPGAQRILDVASELFYWRGINAVGVDTIAAESGVTKRTLYDRFGSKDNLVAAYLEARDRRWRETLTARLHDAPPDPVARVLVPFDVLPDWLAPSTRGCGFSNAFAELGDPDHPGRRIAVAEKTWLRALFRDLLTEAGAAGDDVETLATQLLSLHEGAIISYAVANEGSAAVAARAAANTLVAGALSGHPVDRSSSR</sequence>